<gene>
    <name evidence="4" type="ORF">FF100_15090</name>
</gene>
<organism evidence="4 5">
    <name type="scientific">Methylobacterium terricola</name>
    <dbReference type="NCBI Taxonomy" id="2583531"/>
    <lineage>
        <taxon>Bacteria</taxon>
        <taxon>Pseudomonadati</taxon>
        <taxon>Pseudomonadota</taxon>
        <taxon>Alphaproteobacteria</taxon>
        <taxon>Hyphomicrobiales</taxon>
        <taxon>Methylobacteriaceae</taxon>
        <taxon>Methylobacterium</taxon>
    </lineage>
</organism>
<dbReference type="InterPro" id="IPR001633">
    <property type="entry name" value="EAL_dom"/>
</dbReference>
<feature type="domain" description="GGDEF" evidence="3">
    <location>
        <begin position="248"/>
        <end position="381"/>
    </location>
</feature>
<dbReference type="InterPro" id="IPR050706">
    <property type="entry name" value="Cyclic-di-GMP_PDE-like"/>
</dbReference>
<dbReference type="SMART" id="SM00052">
    <property type="entry name" value="EAL"/>
    <property type="match status" value="1"/>
</dbReference>
<evidence type="ECO:0000313" key="5">
    <source>
        <dbReference type="Proteomes" id="UP000305267"/>
    </source>
</evidence>
<keyword evidence="1" id="KW-0472">Membrane</keyword>
<proteinExistence type="predicted"/>
<dbReference type="AlphaFoldDB" id="A0A5C4LHR6"/>
<dbReference type="SUPFAM" id="SSF141868">
    <property type="entry name" value="EAL domain-like"/>
    <property type="match status" value="1"/>
</dbReference>
<keyword evidence="5" id="KW-1185">Reference proteome</keyword>
<dbReference type="NCBIfam" id="TIGR00254">
    <property type="entry name" value="GGDEF"/>
    <property type="match status" value="1"/>
</dbReference>
<dbReference type="Proteomes" id="UP000305267">
    <property type="component" value="Unassembled WGS sequence"/>
</dbReference>
<dbReference type="Pfam" id="PF00990">
    <property type="entry name" value="GGDEF"/>
    <property type="match status" value="1"/>
</dbReference>
<dbReference type="RefSeq" id="WP_139036506.1">
    <property type="nucleotide sequence ID" value="NZ_VDDA01000005.1"/>
</dbReference>
<feature type="transmembrane region" description="Helical" evidence="1">
    <location>
        <begin position="31"/>
        <end position="51"/>
    </location>
</feature>
<dbReference type="InterPro" id="IPR029787">
    <property type="entry name" value="Nucleotide_cyclase"/>
</dbReference>
<dbReference type="EMBL" id="VDDA01000005">
    <property type="protein sequence ID" value="TNC12968.1"/>
    <property type="molecule type" value="Genomic_DNA"/>
</dbReference>
<comment type="caution">
    <text evidence="4">The sequence shown here is derived from an EMBL/GenBank/DDBJ whole genome shotgun (WGS) entry which is preliminary data.</text>
</comment>
<dbReference type="Gene3D" id="3.30.70.270">
    <property type="match status" value="1"/>
</dbReference>
<dbReference type="OrthoDB" id="9814202at2"/>
<dbReference type="SMART" id="SM00267">
    <property type="entry name" value="GGDEF"/>
    <property type="match status" value="1"/>
</dbReference>
<dbReference type="PROSITE" id="PS50883">
    <property type="entry name" value="EAL"/>
    <property type="match status" value="1"/>
</dbReference>
<dbReference type="CDD" id="cd01949">
    <property type="entry name" value="GGDEF"/>
    <property type="match status" value="1"/>
</dbReference>
<reference evidence="4 5" key="1">
    <citation type="submission" date="2019-06" db="EMBL/GenBank/DDBJ databases">
        <title>Genome of Methylobacterium sp. 17Sr1-39.</title>
        <authorList>
            <person name="Seo T."/>
        </authorList>
    </citation>
    <scope>NUCLEOTIDE SEQUENCE [LARGE SCALE GENOMIC DNA]</scope>
    <source>
        <strain evidence="4 5">17Sr1-39</strain>
    </source>
</reference>
<dbReference type="InterPro" id="IPR035919">
    <property type="entry name" value="EAL_sf"/>
</dbReference>
<dbReference type="PROSITE" id="PS50887">
    <property type="entry name" value="GGDEF"/>
    <property type="match status" value="1"/>
</dbReference>
<dbReference type="InterPro" id="IPR000160">
    <property type="entry name" value="GGDEF_dom"/>
</dbReference>
<evidence type="ECO:0000259" key="2">
    <source>
        <dbReference type="PROSITE" id="PS50883"/>
    </source>
</evidence>
<dbReference type="CDD" id="cd01948">
    <property type="entry name" value="EAL"/>
    <property type="match status" value="1"/>
</dbReference>
<keyword evidence="1" id="KW-1133">Transmembrane helix</keyword>
<dbReference type="SUPFAM" id="SSF55073">
    <property type="entry name" value="Nucleotide cyclase"/>
    <property type="match status" value="1"/>
</dbReference>
<feature type="transmembrane region" description="Helical" evidence="1">
    <location>
        <begin position="125"/>
        <end position="142"/>
    </location>
</feature>
<evidence type="ECO:0000256" key="1">
    <source>
        <dbReference type="SAM" id="Phobius"/>
    </source>
</evidence>
<accession>A0A5C4LHR6</accession>
<feature type="transmembrane region" description="Helical" evidence="1">
    <location>
        <begin position="171"/>
        <end position="191"/>
    </location>
</feature>
<dbReference type="PANTHER" id="PTHR33121">
    <property type="entry name" value="CYCLIC DI-GMP PHOSPHODIESTERASE PDEF"/>
    <property type="match status" value="1"/>
</dbReference>
<protein>
    <submittedName>
        <fullName evidence="4">EAL domain-containing protein</fullName>
    </submittedName>
</protein>
<name>A0A5C4LHR6_9HYPH</name>
<dbReference type="Gene3D" id="3.20.20.450">
    <property type="entry name" value="EAL domain"/>
    <property type="match status" value="1"/>
</dbReference>
<feature type="transmembrane region" description="Helical" evidence="1">
    <location>
        <begin position="96"/>
        <end position="113"/>
    </location>
</feature>
<evidence type="ECO:0000259" key="3">
    <source>
        <dbReference type="PROSITE" id="PS50887"/>
    </source>
</evidence>
<dbReference type="InterPro" id="IPR043128">
    <property type="entry name" value="Rev_trsase/Diguanyl_cyclase"/>
</dbReference>
<evidence type="ECO:0000313" key="4">
    <source>
        <dbReference type="EMBL" id="TNC12968.1"/>
    </source>
</evidence>
<dbReference type="PANTHER" id="PTHR33121:SF71">
    <property type="entry name" value="OXYGEN SENSOR PROTEIN DOSP"/>
    <property type="match status" value="1"/>
</dbReference>
<feature type="transmembrane region" description="Helical" evidence="1">
    <location>
        <begin position="57"/>
        <end position="75"/>
    </location>
</feature>
<sequence length="648" mass="70373">MKHWKEFLTGVSGNPLRSGIETRQVTELKKYISSLYTLLCVNTCALSFTHYAVAPAWMTLGMPGLLVAICALRAVHWWRLQPHDLAPKDAVRQLRATSLLTAVLSAAFVTWAIGLGRYGGPFEQGHVAIFVAVTVVACIFCLTHLPVAAFLVTVIVMGVFLVHHLTSGNHVFVAIALNTAFVTAVMVRILADNFLTFIRLVEAQARAERLADENARVAHTDGLTGLPNRRFFFQRLDGLLEEAAGTDAPFGLAILDLDRFKPINDTYGHTAGDRVLTEIARRLSAFAGPDITAARLGGDEFGLLIRPSGPEDEVIAVCNRICEALRAPIRVGETQVVADCSCGLALYPSAGRSADVLFDRADYALYHAKEHLRGAATLFSREHEDAIRAELAVETALLSADLAAEMEVYYQPILDTATDAVALVEGLARWTSPVLGRVPPDRFIAAAERSGIIHTVTTLLLRKALADATRLPPEVGLSFNLSSHNLASSETVCAILAAVRESGLDPRRLTLELTETALMRDFERARDAIATLRALGIQIALDDFGTGYSSLGYVHRLPLDKIKIDRSFMADIQSDLGRSVVVTILDLCQNLGLDCIAEGVETGEQLAAARRHGCRYAQGHLLGMPMPLDELLSRLRSATAGGRGRIWA</sequence>
<feature type="domain" description="EAL" evidence="2">
    <location>
        <begin position="390"/>
        <end position="639"/>
    </location>
</feature>
<dbReference type="GO" id="GO:0071111">
    <property type="term" value="F:cyclic-guanylate-specific phosphodiesterase activity"/>
    <property type="evidence" value="ECO:0007669"/>
    <property type="project" value="InterPro"/>
</dbReference>
<keyword evidence="1" id="KW-0812">Transmembrane</keyword>
<dbReference type="Pfam" id="PF00563">
    <property type="entry name" value="EAL"/>
    <property type="match status" value="1"/>
</dbReference>